<dbReference type="SUPFAM" id="SSF56672">
    <property type="entry name" value="DNA/RNA polymerases"/>
    <property type="match status" value="1"/>
</dbReference>
<evidence type="ECO:0000313" key="2">
    <source>
        <dbReference type="EMBL" id="KAK3270340.1"/>
    </source>
</evidence>
<feature type="region of interest" description="Disordered" evidence="1">
    <location>
        <begin position="78"/>
        <end position="116"/>
    </location>
</feature>
<accession>A0AAE0G2I8</accession>
<evidence type="ECO:0000256" key="1">
    <source>
        <dbReference type="SAM" id="MobiDB-lite"/>
    </source>
</evidence>
<dbReference type="EMBL" id="LGRX02010458">
    <property type="protein sequence ID" value="KAK3270340.1"/>
    <property type="molecule type" value="Genomic_DNA"/>
</dbReference>
<protein>
    <submittedName>
        <fullName evidence="2">Uncharacterized protein</fullName>
    </submittedName>
</protein>
<gene>
    <name evidence="2" type="ORF">CYMTET_21261</name>
</gene>
<name>A0AAE0G2I8_9CHLO</name>
<proteinExistence type="predicted"/>
<comment type="caution">
    <text evidence="2">The sequence shown here is derived from an EMBL/GenBank/DDBJ whole genome shotgun (WGS) entry which is preliminary data.</text>
</comment>
<dbReference type="AlphaFoldDB" id="A0AAE0G2I8"/>
<feature type="compositionally biased region" description="Gly residues" evidence="1">
    <location>
        <begin position="7"/>
        <end position="29"/>
    </location>
</feature>
<feature type="region of interest" description="Disordered" evidence="1">
    <location>
        <begin position="1"/>
        <end position="36"/>
    </location>
</feature>
<dbReference type="InterPro" id="IPR043502">
    <property type="entry name" value="DNA/RNA_pol_sf"/>
</dbReference>
<organism evidence="2 3">
    <name type="scientific">Cymbomonas tetramitiformis</name>
    <dbReference type="NCBI Taxonomy" id="36881"/>
    <lineage>
        <taxon>Eukaryota</taxon>
        <taxon>Viridiplantae</taxon>
        <taxon>Chlorophyta</taxon>
        <taxon>Pyramimonadophyceae</taxon>
        <taxon>Pyramimonadales</taxon>
        <taxon>Pyramimonadaceae</taxon>
        <taxon>Cymbomonas</taxon>
    </lineage>
</organism>
<dbReference type="Proteomes" id="UP001190700">
    <property type="component" value="Unassembled WGS sequence"/>
</dbReference>
<evidence type="ECO:0000313" key="3">
    <source>
        <dbReference type="Proteomes" id="UP001190700"/>
    </source>
</evidence>
<sequence length="516" mass="55466">MGEVKEGGGLGGGGGEKVGVAVGAGGGEASSGEVERWAWWGEEEEGGGGGGGRGGERRLGGEVVEVVEVVEVGWRWGDGGGGWGGGGGGGEVVVTAVGGGGGGDGGGGGGGGGGGVEVRGEGGGEVMEAEMEEMVVVVVVVAEELKAPAAWGMVSRRALESLLGLLAFCSHVVWDLSLYTRLQPPGSHRGQENGAATASDASGTLGVGGVWEQLFFMLSWADLARLPQRPWFPRMADCPSSWSINYLELFAVWWAVVLWRQRMSGHTVVVNIDNQSAMYQVGSWWGLVAYLPLLRQIFFVCSRLQPKYITTKDNLLADLLSRLDMPRFLVEHKAFLRADVWRQDRDGWMVCPVRCAALDQEFGPFTVDLCVAESRANSYCRWPTLCMFITYGSWFVQPSTIKNYLARVRQLHLQRGHEWVSVAARHAVAATMQGAKRCWGRPPRPVMPLTMADLARMALLISVHDLGQEALWAAILVGFFGLFRKDNLTTGKAGAWDTRGALVRDDVLFHEDGSVV</sequence>
<reference evidence="2 3" key="1">
    <citation type="journal article" date="2015" name="Genome Biol. Evol.">
        <title>Comparative Genomics of a Bacterivorous Green Alga Reveals Evolutionary Causalities and Consequences of Phago-Mixotrophic Mode of Nutrition.</title>
        <authorList>
            <person name="Burns J.A."/>
            <person name="Paasch A."/>
            <person name="Narechania A."/>
            <person name="Kim E."/>
        </authorList>
    </citation>
    <scope>NUCLEOTIDE SEQUENCE [LARGE SCALE GENOMIC DNA]</scope>
    <source>
        <strain evidence="2 3">PLY_AMNH</strain>
    </source>
</reference>
<keyword evidence="3" id="KW-1185">Reference proteome</keyword>